<dbReference type="GO" id="GO:0016491">
    <property type="term" value="F:oxidoreductase activity"/>
    <property type="evidence" value="ECO:0007669"/>
    <property type="project" value="UniProtKB-KW"/>
</dbReference>
<sequence>MSGKGTAVITGAGSGIGRALTALCASRGYDLALFDINSEELEEAGEEGRALGAKVLTRRLDVSDPQACDQAAEEVAQGCGPVSLVINNAGVALGGYFDEASPEDFRWLTEINYFGVVNMTRAFLPMLQAHPVHGQLVNVSSVFGMIAPAGQTAYCGAKFAVRGFSEALRHELQGTSVGVTVVHPGGVATNIAKRARISKGIGIERLEAAREQAEKSLSMPPEKAAQIILDAAERRSQRCIVGNDARMLEAIQRVLPINYYAILKMLGLSAPPPKPAEKSTAS</sequence>
<evidence type="ECO:0000256" key="3">
    <source>
        <dbReference type="RuleBase" id="RU000363"/>
    </source>
</evidence>
<dbReference type="GO" id="GO:0016020">
    <property type="term" value="C:membrane"/>
    <property type="evidence" value="ECO:0007669"/>
    <property type="project" value="TreeGrafter"/>
</dbReference>
<reference evidence="5 6" key="1">
    <citation type="submission" date="2020-05" db="EMBL/GenBank/DDBJ databases">
        <title>Parvularcula mediterraneae sp. nov., isolated from polypropylene straw from shallow seawater of the seashore of Laganas in Zakynthos island, Greece.</title>
        <authorList>
            <person name="Szabo I."/>
            <person name="Al-Omari J."/>
            <person name="Rado J."/>
            <person name="Szerdahelyi G.S."/>
        </authorList>
    </citation>
    <scope>NUCLEOTIDE SEQUENCE [LARGE SCALE GENOMIC DNA]</scope>
    <source>
        <strain evidence="5 6">ZS-1/3</strain>
    </source>
</reference>
<feature type="domain" description="Ketoreductase" evidence="4">
    <location>
        <begin position="5"/>
        <end position="190"/>
    </location>
</feature>
<dbReference type="RefSeq" id="WP_173198484.1">
    <property type="nucleotide sequence ID" value="NZ_JABFCX010000002.1"/>
</dbReference>
<keyword evidence="6" id="KW-1185">Reference proteome</keyword>
<dbReference type="InterPro" id="IPR002347">
    <property type="entry name" value="SDR_fam"/>
</dbReference>
<dbReference type="Gene3D" id="3.40.50.720">
    <property type="entry name" value="NAD(P)-binding Rossmann-like Domain"/>
    <property type="match status" value="1"/>
</dbReference>
<comment type="caution">
    <text evidence="5">The sequence shown here is derived from an EMBL/GenBank/DDBJ whole genome shotgun (WGS) entry which is preliminary data.</text>
</comment>
<proteinExistence type="inferred from homology"/>
<dbReference type="Proteomes" id="UP000536835">
    <property type="component" value="Unassembled WGS sequence"/>
</dbReference>
<accession>A0A7Y3W5I0</accession>
<dbReference type="AlphaFoldDB" id="A0A7Y3W5I0"/>
<evidence type="ECO:0000313" key="6">
    <source>
        <dbReference type="Proteomes" id="UP000536835"/>
    </source>
</evidence>
<dbReference type="PANTHER" id="PTHR44196">
    <property type="entry name" value="DEHYDROGENASE/REDUCTASE SDR FAMILY MEMBER 7B"/>
    <property type="match status" value="1"/>
</dbReference>
<dbReference type="PRINTS" id="PR00081">
    <property type="entry name" value="GDHRDH"/>
</dbReference>
<keyword evidence="2" id="KW-0560">Oxidoreductase</keyword>
<dbReference type="InterPro" id="IPR036291">
    <property type="entry name" value="NAD(P)-bd_dom_sf"/>
</dbReference>
<comment type="similarity">
    <text evidence="1 3">Belongs to the short-chain dehydrogenases/reductases (SDR) family.</text>
</comment>
<evidence type="ECO:0000256" key="2">
    <source>
        <dbReference type="ARBA" id="ARBA00023002"/>
    </source>
</evidence>
<gene>
    <name evidence="5" type="ORF">HK107_08415</name>
</gene>
<dbReference type="PRINTS" id="PR00080">
    <property type="entry name" value="SDRFAMILY"/>
</dbReference>
<dbReference type="EMBL" id="JABFCX010000002">
    <property type="protein sequence ID" value="NNU16342.1"/>
    <property type="molecule type" value="Genomic_DNA"/>
</dbReference>
<name>A0A7Y3W5I0_9PROT</name>
<evidence type="ECO:0000259" key="4">
    <source>
        <dbReference type="SMART" id="SM00822"/>
    </source>
</evidence>
<dbReference type="Pfam" id="PF00106">
    <property type="entry name" value="adh_short"/>
    <property type="match status" value="1"/>
</dbReference>
<organism evidence="5 6">
    <name type="scientific">Parvularcula mediterranea</name>
    <dbReference type="NCBI Taxonomy" id="2732508"/>
    <lineage>
        <taxon>Bacteria</taxon>
        <taxon>Pseudomonadati</taxon>
        <taxon>Pseudomonadota</taxon>
        <taxon>Alphaproteobacteria</taxon>
        <taxon>Parvularculales</taxon>
        <taxon>Parvularculaceae</taxon>
        <taxon>Parvularcula</taxon>
    </lineage>
</organism>
<dbReference type="SUPFAM" id="SSF51735">
    <property type="entry name" value="NAD(P)-binding Rossmann-fold domains"/>
    <property type="match status" value="1"/>
</dbReference>
<protein>
    <submittedName>
        <fullName evidence="5">SDR family NAD(P)-dependent oxidoreductase</fullName>
    </submittedName>
</protein>
<dbReference type="PROSITE" id="PS00061">
    <property type="entry name" value="ADH_SHORT"/>
    <property type="match status" value="1"/>
</dbReference>
<dbReference type="InterPro" id="IPR057326">
    <property type="entry name" value="KR_dom"/>
</dbReference>
<dbReference type="SMART" id="SM00822">
    <property type="entry name" value="PKS_KR"/>
    <property type="match status" value="1"/>
</dbReference>
<evidence type="ECO:0000256" key="1">
    <source>
        <dbReference type="ARBA" id="ARBA00006484"/>
    </source>
</evidence>
<evidence type="ECO:0000313" key="5">
    <source>
        <dbReference type="EMBL" id="NNU16342.1"/>
    </source>
</evidence>
<dbReference type="PANTHER" id="PTHR44196:SF1">
    <property type="entry name" value="DEHYDROGENASE_REDUCTASE SDR FAMILY MEMBER 7B"/>
    <property type="match status" value="1"/>
</dbReference>
<dbReference type="InterPro" id="IPR020904">
    <property type="entry name" value="Sc_DH/Rdtase_CS"/>
</dbReference>